<feature type="region of interest" description="Disordered" evidence="1">
    <location>
        <begin position="1"/>
        <end position="157"/>
    </location>
</feature>
<feature type="compositionally biased region" description="Low complexity" evidence="1">
    <location>
        <begin position="10"/>
        <end position="19"/>
    </location>
</feature>
<dbReference type="Proteomes" id="UP001498398">
    <property type="component" value="Unassembled WGS sequence"/>
</dbReference>
<dbReference type="EMBL" id="JBANRG010000025">
    <property type="protein sequence ID" value="KAK7454038.1"/>
    <property type="molecule type" value="Genomic_DNA"/>
</dbReference>
<comment type="caution">
    <text evidence="2">The sequence shown here is derived from an EMBL/GenBank/DDBJ whole genome shotgun (WGS) entry which is preliminary data.</text>
</comment>
<evidence type="ECO:0000313" key="3">
    <source>
        <dbReference type="Proteomes" id="UP001498398"/>
    </source>
</evidence>
<feature type="compositionally biased region" description="Polar residues" evidence="1">
    <location>
        <begin position="97"/>
        <end position="107"/>
    </location>
</feature>
<keyword evidence="3" id="KW-1185">Reference proteome</keyword>
<reference evidence="2 3" key="1">
    <citation type="submission" date="2024-01" db="EMBL/GenBank/DDBJ databases">
        <title>A draft genome for the cacao thread blight pathogen Marasmiellus scandens.</title>
        <authorList>
            <person name="Baruah I.K."/>
            <person name="Leung J."/>
            <person name="Bukari Y."/>
            <person name="Amoako-Attah I."/>
            <person name="Meinhardt L.W."/>
            <person name="Bailey B.A."/>
            <person name="Cohen S.P."/>
        </authorList>
    </citation>
    <scope>NUCLEOTIDE SEQUENCE [LARGE SCALE GENOMIC DNA]</scope>
    <source>
        <strain evidence="2 3">GH-19</strain>
    </source>
</reference>
<proteinExistence type="predicted"/>
<protein>
    <submittedName>
        <fullName evidence="2">Uncharacterized protein</fullName>
    </submittedName>
</protein>
<gene>
    <name evidence="2" type="ORF">VKT23_011549</name>
</gene>
<name>A0ABR1JB61_9AGAR</name>
<evidence type="ECO:0000256" key="1">
    <source>
        <dbReference type="SAM" id="MobiDB-lite"/>
    </source>
</evidence>
<organism evidence="2 3">
    <name type="scientific">Marasmiellus scandens</name>
    <dbReference type="NCBI Taxonomy" id="2682957"/>
    <lineage>
        <taxon>Eukaryota</taxon>
        <taxon>Fungi</taxon>
        <taxon>Dikarya</taxon>
        <taxon>Basidiomycota</taxon>
        <taxon>Agaricomycotina</taxon>
        <taxon>Agaricomycetes</taxon>
        <taxon>Agaricomycetidae</taxon>
        <taxon>Agaricales</taxon>
        <taxon>Marasmiineae</taxon>
        <taxon>Omphalotaceae</taxon>
        <taxon>Marasmiellus</taxon>
    </lineage>
</organism>
<accession>A0ABR1JB61</accession>
<feature type="compositionally biased region" description="Low complexity" evidence="1">
    <location>
        <begin position="39"/>
        <end position="53"/>
    </location>
</feature>
<sequence length="157" mass="17135">MSPPPPSTTPAPTSTYNPSLSTPSRYNPLHMRSASMHVSSRPSTPATTPTHSTVRSHTPALRSQTPALPMRHATPSPMVLRAQTPGPPIPPKPGRLSTPSPQKMTRTVSEEKHEVHERWIPPGDHPVKPIQTPQRSASRASDAFKYRSARSPSPGYY</sequence>
<feature type="compositionally biased region" description="Basic and acidic residues" evidence="1">
    <location>
        <begin position="108"/>
        <end position="119"/>
    </location>
</feature>
<evidence type="ECO:0000313" key="2">
    <source>
        <dbReference type="EMBL" id="KAK7454038.1"/>
    </source>
</evidence>